<evidence type="ECO:0000313" key="2">
    <source>
        <dbReference type="EMBL" id="KAL0434093.1"/>
    </source>
</evidence>
<dbReference type="AlphaFoldDB" id="A0AAW2VYG8"/>
<sequence length="116" mass="13024">MFRDWLKELMEIIRGRLNRFATTRRSDWWWSATVPHPDGGESTAGGSKHRGESPTSLVGESPNWLRGNVRLIKGSTTVCAAADDSTWRRRNFREKVAAIWGRGRQRDLGGGSNGPD</sequence>
<evidence type="ECO:0000256" key="1">
    <source>
        <dbReference type="SAM" id="MobiDB-lite"/>
    </source>
</evidence>
<gene>
    <name evidence="2" type="ORF">Slati_2743600</name>
</gene>
<name>A0AAW2VYG8_9LAMI</name>
<comment type="caution">
    <text evidence="2">The sequence shown here is derived from an EMBL/GenBank/DDBJ whole genome shotgun (WGS) entry which is preliminary data.</text>
</comment>
<reference evidence="2" key="2">
    <citation type="journal article" date="2024" name="Plant">
        <title>Genomic evolution and insights into agronomic trait innovations of Sesamum species.</title>
        <authorList>
            <person name="Miao H."/>
            <person name="Wang L."/>
            <person name="Qu L."/>
            <person name="Liu H."/>
            <person name="Sun Y."/>
            <person name="Le M."/>
            <person name="Wang Q."/>
            <person name="Wei S."/>
            <person name="Zheng Y."/>
            <person name="Lin W."/>
            <person name="Duan Y."/>
            <person name="Cao H."/>
            <person name="Xiong S."/>
            <person name="Wang X."/>
            <person name="Wei L."/>
            <person name="Li C."/>
            <person name="Ma Q."/>
            <person name="Ju M."/>
            <person name="Zhao R."/>
            <person name="Li G."/>
            <person name="Mu C."/>
            <person name="Tian Q."/>
            <person name="Mei H."/>
            <person name="Zhang T."/>
            <person name="Gao T."/>
            <person name="Zhang H."/>
        </authorList>
    </citation>
    <scope>NUCLEOTIDE SEQUENCE</scope>
    <source>
        <strain evidence="2">KEN1</strain>
    </source>
</reference>
<feature type="region of interest" description="Disordered" evidence="1">
    <location>
        <begin position="31"/>
        <end position="62"/>
    </location>
</feature>
<organism evidence="2">
    <name type="scientific">Sesamum latifolium</name>
    <dbReference type="NCBI Taxonomy" id="2727402"/>
    <lineage>
        <taxon>Eukaryota</taxon>
        <taxon>Viridiplantae</taxon>
        <taxon>Streptophyta</taxon>
        <taxon>Embryophyta</taxon>
        <taxon>Tracheophyta</taxon>
        <taxon>Spermatophyta</taxon>
        <taxon>Magnoliopsida</taxon>
        <taxon>eudicotyledons</taxon>
        <taxon>Gunneridae</taxon>
        <taxon>Pentapetalae</taxon>
        <taxon>asterids</taxon>
        <taxon>lamiids</taxon>
        <taxon>Lamiales</taxon>
        <taxon>Pedaliaceae</taxon>
        <taxon>Sesamum</taxon>
    </lineage>
</organism>
<dbReference type="EMBL" id="JACGWN010000009">
    <property type="protein sequence ID" value="KAL0434093.1"/>
    <property type="molecule type" value="Genomic_DNA"/>
</dbReference>
<reference evidence="2" key="1">
    <citation type="submission" date="2020-06" db="EMBL/GenBank/DDBJ databases">
        <authorList>
            <person name="Li T."/>
            <person name="Hu X."/>
            <person name="Zhang T."/>
            <person name="Song X."/>
            <person name="Zhang H."/>
            <person name="Dai N."/>
            <person name="Sheng W."/>
            <person name="Hou X."/>
            <person name="Wei L."/>
        </authorList>
    </citation>
    <scope>NUCLEOTIDE SEQUENCE</scope>
    <source>
        <strain evidence="2">KEN1</strain>
        <tissue evidence="2">Leaf</tissue>
    </source>
</reference>
<protein>
    <submittedName>
        <fullName evidence="2">Uncharacterized protein</fullName>
    </submittedName>
</protein>
<accession>A0AAW2VYG8</accession>
<proteinExistence type="predicted"/>